<name>A0A5C3Q4G2_9AGAR</name>
<reference evidence="1 2" key="1">
    <citation type="journal article" date="2019" name="Nat. Ecol. Evol.">
        <title>Megaphylogeny resolves global patterns of mushroom evolution.</title>
        <authorList>
            <person name="Varga T."/>
            <person name="Krizsan K."/>
            <person name="Foldi C."/>
            <person name="Dima B."/>
            <person name="Sanchez-Garcia M."/>
            <person name="Sanchez-Ramirez S."/>
            <person name="Szollosi G.J."/>
            <person name="Szarkandi J.G."/>
            <person name="Papp V."/>
            <person name="Albert L."/>
            <person name="Andreopoulos W."/>
            <person name="Angelini C."/>
            <person name="Antonin V."/>
            <person name="Barry K.W."/>
            <person name="Bougher N.L."/>
            <person name="Buchanan P."/>
            <person name="Buyck B."/>
            <person name="Bense V."/>
            <person name="Catcheside P."/>
            <person name="Chovatia M."/>
            <person name="Cooper J."/>
            <person name="Damon W."/>
            <person name="Desjardin D."/>
            <person name="Finy P."/>
            <person name="Geml J."/>
            <person name="Haridas S."/>
            <person name="Hughes K."/>
            <person name="Justo A."/>
            <person name="Karasinski D."/>
            <person name="Kautmanova I."/>
            <person name="Kiss B."/>
            <person name="Kocsube S."/>
            <person name="Kotiranta H."/>
            <person name="LaButti K.M."/>
            <person name="Lechner B.E."/>
            <person name="Liimatainen K."/>
            <person name="Lipzen A."/>
            <person name="Lukacs Z."/>
            <person name="Mihaltcheva S."/>
            <person name="Morgado L.N."/>
            <person name="Niskanen T."/>
            <person name="Noordeloos M.E."/>
            <person name="Ohm R.A."/>
            <person name="Ortiz-Santana B."/>
            <person name="Ovrebo C."/>
            <person name="Racz N."/>
            <person name="Riley R."/>
            <person name="Savchenko A."/>
            <person name="Shiryaev A."/>
            <person name="Soop K."/>
            <person name="Spirin V."/>
            <person name="Szebenyi C."/>
            <person name="Tomsovsky M."/>
            <person name="Tulloss R.E."/>
            <person name="Uehling J."/>
            <person name="Grigoriev I.V."/>
            <person name="Vagvolgyi C."/>
            <person name="Papp T."/>
            <person name="Martin F.M."/>
            <person name="Miettinen O."/>
            <person name="Hibbett D.S."/>
            <person name="Nagy L.G."/>
        </authorList>
    </citation>
    <scope>NUCLEOTIDE SEQUENCE [LARGE SCALE GENOMIC DNA]</scope>
    <source>
        <strain evidence="1 2">CBS 309.79</strain>
    </source>
</reference>
<dbReference type="Proteomes" id="UP000305067">
    <property type="component" value="Unassembled WGS sequence"/>
</dbReference>
<accession>A0A5C3Q4G2</accession>
<dbReference type="AlphaFoldDB" id="A0A5C3Q4G2"/>
<dbReference type="OrthoDB" id="2677917at2759"/>
<feature type="non-terminal residue" evidence="1">
    <location>
        <position position="231"/>
    </location>
</feature>
<proteinExistence type="predicted"/>
<evidence type="ECO:0000313" key="1">
    <source>
        <dbReference type="EMBL" id="TFK95108.1"/>
    </source>
</evidence>
<evidence type="ECO:0000313" key="2">
    <source>
        <dbReference type="Proteomes" id="UP000305067"/>
    </source>
</evidence>
<dbReference type="STRING" id="1884261.A0A5C3Q4G2"/>
<organism evidence="1 2">
    <name type="scientific">Pterulicium gracile</name>
    <dbReference type="NCBI Taxonomy" id="1884261"/>
    <lineage>
        <taxon>Eukaryota</taxon>
        <taxon>Fungi</taxon>
        <taxon>Dikarya</taxon>
        <taxon>Basidiomycota</taxon>
        <taxon>Agaricomycotina</taxon>
        <taxon>Agaricomycetes</taxon>
        <taxon>Agaricomycetidae</taxon>
        <taxon>Agaricales</taxon>
        <taxon>Pleurotineae</taxon>
        <taxon>Pterulaceae</taxon>
        <taxon>Pterulicium</taxon>
    </lineage>
</organism>
<keyword evidence="2" id="KW-1185">Reference proteome</keyword>
<gene>
    <name evidence="1" type="ORF">BDV98DRAFT_478793</name>
</gene>
<sequence length="231" mass="26875">EKLAATFTSVACSFFDKVQFLHNDAKRPYQSFVCLLCKKPVKRYQDTGDYASTGNITAHAKKCFGAGVVAKFREHAKSYSVSELWTLATDERIRTPRIDDLFTRMAQEQQSFFIHPYTQDEYNAETVMWVSEDSRPFEVVQDRSYRWQIREGRPYMEVLHPKALGRWVRKAFAYVRRKVVAKKLQRHDGLLHLACDAWTSPNHRAFVVVTVHYHEDVAAKSNLLDIVEVPR</sequence>
<feature type="non-terminal residue" evidence="1">
    <location>
        <position position="1"/>
    </location>
</feature>
<protein>
    <recommendedName>
        <fullName evidence="3">BED-type domain-containing protein</fullName>
    </recommendedName>
</protein>
<dbReference type="EMBL" id="ML178949">
    <property type="protein sequence ID" value="TFK95108.1"/>
    <property type="molecule type" value="Genomic_DNA"/>
</dbReference>
<evidence type="ECO:0008006" key="3">
    <source>
        <dbReference type="Google" id="ProtNLM"/>
    </source>
</evidence>